<proteinExistence type="predicted"/>
<gene>
    <name evidence="1" type="ORF">GLX28_11555</name>
</gene>
<evidence type="ECO:0000313" key="2">
    <source>
        <dbReference type="Proteomes" id="UP000430519"/>
    </source>
</evidence>
<keyword evidence="2" id="KW-1185">Reference proteome</keyword>
<evidence type="ECO:0000313" key="1">
    <source>
        <dbReference type="EMBL" id="MXV20270.1"/>
    </source>
</evidence>
<dbReference type="Proteomes" id="UP000430519">
    <property type="component" value="Unassembled WGS sequence"/>
</dbReference>
<organism evidence="1 2">
    <name type="scientific">Deinococcus xianganensis</name>
    <dbReference type="NCBI Taxonomy" id="1507289"/>
    <lineage>
        <taxon>Bacteria</taxon>
        <taxon>Thermotogati</taxon>
        <taxon>Deinococcota</taxon>
        <taxon>Deinococci</taxon>
        <taxon>Deinococcales</taxon>
        <taxon>Deinococcaceae</taxon>
        <taxon>Deinococcus</taxon>
    </lineage>
</organism>
<accession>A0A6I4YIA0</accession>
<sequence>MNDNIQRELAQRTPWTGEEIQAHLQQHPALSAMQVRQLVTLANDGWTPARAFAQLKAARR</sequence>
<reference evidence="1 2" key="1">
    <citation type="submission" date="2019-11" db="EMBL/GenBank/DDBJ databases">
        <title>Genome sequence of Deinococcus xianganensis Y35, AI-2 producing algicidal bacterium, isolated from lake water.</title>
        <authorList>
            <person name="Li Y."/>
        </authorList>
    </citation>
    <scope>NUCLEOTIDE SEQUENCE [LARGE SCALE GENOMIC DNA]</scope>
    <source>
        <strain evidence="1 2">Y35</strain>
    </source>
</reference>
<dbReference type="AlphaFoldDB" id="A0A6I4YIA0"/>
<dbReference type="RefSeq" id="WP_160979633.1">
    <property type="nucleotide sequence ID" value="NZ_WVHK01000040.1"/>
</dbReference>
<protein>
    <submittedName>
        <fullName evidence="1">Uncharacterized protein</fullName>
    </submittedName>
</protein>
<dbReference type="EMBL" id="WVHK01000040">
    <property type="protein sequence ID" value="MXV20270.1"/>
    <property type="molecule type" value="Genomic_DNA"/>
</dbReference>
<name>A0A6I4YIA0_9DEIO</name>
<comment type="caution">
    <text evidence="1">The sequence shown here is derived from an EMBL/GenBank/DDBJ whole genome shotgun (WGS) entry which is preliminary data.</text>
</comment>